<dbReference type="RefSeq" id="WP_143024785.1">
    <property type="nucleotide sequence ID" value="NZ_FNDO01000011.1"/>
</dbReference>
<protein>
    <submittedName>
        <fullName evidence="2">AAA domain-containing protein</fullName>
    </submittedName>
</protein>
<dbReference type="InterPro" id="IPR027417">
    <property type="entry name" value="P-loop_NTPase"/>
</dbReference>
<sequence length="1267" mass="145313">MNYIISEVSRNFIIIDGKTEFRKGLLFPHNIVYDGMEMSLPFSLQIMKKLQVDNSLLDGIKIISRFGDNKDNAILLYDCKEILHAPNYETTLSENCVYKGKVIAKTSTFAIIAVNGCYGYVDEPNDKEFGDIMSVVITRKNKNRFGFSRFCIANSFDDSSTDSTISEEIDEFLSKEELASIDDESKNAIEWVLENIGGITRKNINVVREVLHLTYNPDIQFELAQFLAESPQYFSENNFWLGGYRDEATNDAKLIIYDCNDVVLEIQVNDSGMWVQEFSHNKLKSNAQYLLNNNLNALVISGNSIVLHERSFLCEENVEIGTKILNQHFVAKEIIPKLKATIRTLKEKAGVEYLILKEYLTYQEVREKENNKKNAVQVAGNEACIVSSLDSGKTALFLNNTSNVASLFSEQDEDVCHIEIIQKSSIIHAELKINIEKAGYNIEFYHEHLDIDGLRKDGFEIRRRAGVKHLVLQKNAIDNFVYGEGSLDIFDKLNRNELVSPIPEENIDFFDAKFVDVEEGNNQPIAIRKAINNNDIFLIQGPPGTGKTSVIVEIIKQLVINRGEKVLVCSQAHSAVKNIYDRLINSDERIKIGNIDDEETMIPDDLQEHPEFLKNNELLLKDLDSSKSLEDIKKRLEKDFRYESSTKERFKKRHDYMCEYYLYNKPDNIVEWIEILSELRNGLIELGDGAKAFNNARHYQGLNVVMGTCIGIGMNFNLQRSGIMFDTVIIDEAGKANLSETTVPMKLGRKYILVGDNKQLPPFMDTEDISEFINESGNTSFNKEEVESAISSSLFEDFLEDDNFPKDSSVLLNYQYRMNPEIGNYISELFYKEALMNGRGTENQICNLSSFPSAVTFIDTSSSSNEKAYEKGGLKEGWYNPEEIQIFKERLLPRIEELLAENSSLSVGIITPYRKQRSLLMKEVKDTALDNSVYTIDSIQGSEFDIVILSLVRAFNTKYGNRTVGFLDDMRRLNVALSRAKKKLIIIGNLDTLCDEKAHRKNDKTLSIEPTEVFNKLREIRDRTAEKTSLDVLMQEFSNGHLHIGDVFGHCSWNWDDLQQKTIYVNIEINDKIHTFKMKVNRIFENYGAYHDTIKVKFIGFNEKGRAMFEYVSEVDICDMVEDNVCSHVKAKMIEWIDDESKDEALFEFEDGSELPLEMFKNLRPNNIIWDLMESKHVDFMPLFISNEGTVSLDKKVYEEFSSQHKEGDIVKIKVIDDSISDNYYIVKCGEVYGKVNKYYKYNLKLNQEVLAKIFKIYFDSVSFNIN</sequence>
<dbReference type="SMART" id="SM00382">
    <property type="entry name" value="AAA"/>
    <property type="match status" value="1"/>
</dbReference>
<dbReference type="PANTHER" id="PTHR10887:SF495">
    <property type="entry name" value="HELICASE SENATAXIN ISOFORM X1-RELATED"/>
    <property type="match status" value="1"/>
</dbReference>
<dbReference type="Proteomes" id="UP000181870">
    <property type="component" value="Unassembled WGS sequence"/>
</dbReference>
<dbReference type="InterPro" id="IPR003593">
    <property type="entry name" value="AAA+_ATPase"/>
</dbReference>
<dbReference type="AlphaFoldDB" id="A0A1G8ETT1"/>
<evidence type="ECO:0000259" key="1">
    <source>
        <dbReference type="SMART" id="SM00382"/>
    </source>
</evidence>
<proteinExistence type="predicted"/>
<dbReference type="GO" id="GO:0004386">
    <property type="term" value="F:helicase activity"/>
    <property type="evidence" value="ECO:0007669"/>
    <property type="project" value="InterPro"/>
</dbReference>
<dbReference type="InterPro" id="IPR041679">
    <property type="entry name" value="DNA2/NAM7-like_C"/>
</dbReference>
<dbReference type="InterPro" id="IPR045055">
    <property type="entry name" value="DNA2/NAM7-like"/>
</dbReference>
<feature type="domain" description="AAA+ ATPase" evidence="1">
    <location>
        <begin position="533"/>
        <end position="1048"/>
    </location>
</feature>
<organism evidence="2 3">
    <name type="scientific">Bacteroides ovatus</name>
    <dbReference type="NCBI Taxonomy" id="28116"/>
    <lineage>
        <taxon>Bacteria</taxon>
        <taxon>Pseudomonadati</taxon>
        <taxon>Bacteroidota</taxon>
        <taxon>Bacteroidia</taxon>
        <taxon>Bacteroidales</taxon>
        <taxon>Bacteroidaceae</taxon>
        <taxon>Bacteroides</taxon>
    </lineage>
</organism>
<dbReference type="PANTHER" id="PTHR10887">
    <property type="entry name" value="DNA2/NAM7 HELICASE FAMILY"/>
    <property type="match status" value="1"/>
</dbReference>
<gene>
    <name evidence="2" type="ORF">SAMN05192582_101185</name>
</gene>
<evidence type="ECO:0000313" key="2">
    <source>
        <dbReference type="EMBL" id="SDH73270.1"/>
    </source>
</evidence>
<dbReference type="SUPFAM" id="SSF52540">
    <property type="entry name" value="P-loop containing nucleoside triphosphate hydrolases"/>
    <property type="match status" value="1"/>
</dbReference>
<dbReference type="Pfam" id="PF13087">
    <property type="entry name" value="AAA_12"/>
    <property type="match status" value="1"/>
</dbReference>
<dbReference type="CDD" id="cd18808">
    <property type="entry name" value="SF1_C_Upf1"/>
    <property type="match status" value="1"/>
</dbReference>
<dbReference type="Pfam" id="PF13086">
    <property type="entry name" value="AAA_11"/>
    <property type="match status" value="1"/>
</dbReference>
<dbReference type="InterPro" id="IPR041677">
    <property type="entry name" value="DNA2/NAM7_AAA_11"/>
</dbReference>
<dbReference type="EMBL" id="FNDO01000011">
    <property type="protein sequence ID" value="SDH73270.1"/>
    <property type="molecule type" value="Genomic_DNA"/>
</dbReference>
<dbReference type="Gene3D" id="3.40.50.300">
    <property type="entry name" value="P-loop containing nucleotide triphosphate hydrolases"/>
    <property type="match status" value="2"/>
</dbReference>
<name>A0A1G8ETT1_BACOV</name>
<dbReference type="InterPro" id="IPR047187">
    <property type="entry name" value="SF1_C_Upf1"/>
</dbReference>
<evidence type="ECO:0000313" key="3">
    <source>
        <dbReference type="Proteomes" id="UP000181870"/>
    </source>
</evidence>
<reference evidence="2 3" key="1">
    <citation type="submission" date="2016-10" db="EMBL/GenBank/DDBJ databases">
        <authorList>
            <person name="de Groot N.N."/>
        </authorList>
    </citation>
    <scope>NUCLEOTIDE SEQUENCE [LARGE SCALE GENOMIC DNA]</scope>
    <source>
        <strain evidence="2 3">NLAE-zl-C57</strain>
    </source>
</reference>
<accession>A0A1G8ETT1</accession>